<dbReference type="GO" id="GO:0015937">
    <property type="term" value="P:coenzyme A biosynthetic process"/>
    <property type="evidence" value="ECO:0007669"/>
    <property type="project" value="UniProtKB-KW"/>
</dbReference>
<proteinExistence type="inferred from homology"/>
<gene>
    <name evidence="7" type="ORF">GWI33_001578</name>
</gene>
<dbReference type="Proteomes" id="UP000625711">
    <property type="component" value="Unassembled WGS sequence"/>
</dbReference>
<keyword evidence="1" id="KW-0173">Coenzyme A biosynthesis</keyword>
<dbReference type="SUPFAM" id="SSF52507">
    <property type="entry name" value="Homo-oligomeric flavin-containing Cys decarboxylases, HFCD"/>
    <property type="match status" value="1"/>
</dbReference>
<feature type="domain" description="Flavoprotein" evidence="6">
    <location>
        <begin position="79"/>
        <end position="258"/>
    </location>
</feature>
<comment type="caution">
    <text evidence="7">The sequence shown here is derived from an EMBL/GenBank/DDBJ whole genome shotgun (WGS) entry which is preliminary data.</text>
</comment>
<evidence type="ECO:0000259" key="6">
    <source>
        <dbReference type="Pfam" id="PF02441"/>
    </source>
</evidence>
<sequence>MSSMTFGQKLFKPIPPEKGSFPLDHDGLCKVSMIKYMKCLNKENNNNSSCRLEAKDYLDCRMKNNLMAQEEWSKLGFSIGCTGSVATIKLPILLSDLKEKLSCKFENIKIRVIVTTHAEHFFNKADITSDIDIFVDDDEWNSWKCRGDPVLHIELGKWADLLLIAPLDANTLAKIATGICDNLLTCTVRAWEITKPLLFCPAMNTKMYTHPLTSSQINALIAFGYKEVPVIEKTLICGDTGPGAMAEVSTIVETVINVLGSSKCIT</sequence>
<evidence type="ECO:0000313" key="7">
    <source>
        <dbReference type="EMBL" id="KAF7283021.1"/>
    </source>
</evidence>
<dbReference type="GO" id="GO:0010181">
    <property type="term" value="F:FMN binding"/>
    <property type="evidence" value="ECO:0007669"/>
    <property type="project" value="TreeGrafter"/>
</dbReference>
<evidence type="ECO:0000256" key="5">
    <source>
        <dbReference type="ARBA" id="ARBA00082063"/>
    </source>
</evidence>
<protein>
    <recommendedName>
        <fullName evidence="4">Phosphopantothenoylcysteine decarboxylase</fullName>
    </recommendedName>
    <alternativeName>
        <fullName evidence="5">CoaC</fullName>
    </alternativeName>
</protein>
<evidence type="ECO:0000313" key="8">
    <source>
        <dbReference type="Proteomes" id="UP000625711"/>
    </source>
</evidence>
<name>A0A834MI07_RHYFE</name>
<dbReference type="PROSITE" id="PS51808">
    <property type="entry name" value="CHCH"/>
    <property type="match status" value="1"/>
</dbReference>
<evidence type="ECO:0000256" key="4">
    <source>
        <dbReference type="ARBA" id="ARBA00070201"/>
    </source>
</evidence>
<dbReference type="GO" id="GO:0004633">
    <property type="term" value="F:phosphopantothenoylcysteine decarboxylase activity"/>
    <property type="evidence" value="ECO:0007669"/>
    <property type="project" value="TreeGrafter"/>
</dbReference>
<keyword evidence="8" id="KW-1185">Reference proteome</keyword>
<evidence type="ECO:0000256" key="3">
    <source>
        <dbReference type="ARBA" id="ARBA00056708"/>
    </source>
</evidence>
<organism evidence="7 8">
    <name type="scientific">Rhynchophorus ferrugineus</name>
    <name type="common">Red palm weevil</name>
    <name type="synonym">Curculio ferrugineus</name>
    <dbReference type="NCBI Taxonomy" id="354439"/>
    <lineage>
        <taxon>Eukaryota</taxon>
        <taxon>Metazoa</taxon>
        <taxon>Ecdysozoa</taxon>
        <taxon>Arthropoda</taxon>
        <taxon>Hexapoda</taxon>
        <taxon>Insecta</taxon>
        <taxon>Pterygota</taxon>
        <taxon>Neoptera</taxon>
        <taxon>Endopterygota</taxon>
        <taxon>Coleoptera</taxon>
        <taxon>Polyphaga</taxon>
        <taxon>Cucujiformia</taxon>
        <taxon>Curculionidae</taxon>
        <taxon>Dryophthorinae</taxon>
        <taxon>Rhynchophorus</taxon>
    </lineage>
</organism>
<dbReference type="FunFam" id="3.40.50.1950:FF:000004">
    <property type="entry name" value="Phosphopantothenoylcysteine decarboxylase"/>
    <property type="match status" value="1"/>
</dbReference>
<dbReference type="Gene3D" id="3.40.50.1950">
    <property type="entry name" value="Flavin prenyltransferase-like"/>
    <property type="match status" value="1"/>
</dbReference>
<dbReference type="AlphaFoldDB" id="A0A834MI07"/>
<evidence type="ECO:0000256" key="2">
    <source>
        <dbReference type="ARBA" id="ARBA00038350"/>
    </source>
</evidence>
<dbReference type="Pfam" id="PF02441">
    <property type="entry name" value="Flavoprotein"/>
    <property type="match status" value="1"/>
</dbReference>
<dbReference type="GO" id="GO:0071513">
    <property type="term" value="C:phosphopantothenoylcysteine decarboxylase complex"/>
    <property type="evidence" value="ECO:0007669"/>
    <property type="project" value="TreeGrafter"/>
</dbReference>
<dbReference type="PANTHER" id="PTHR14359">
    <property type="entry name" value="HOMO-OLIGOMERIC FLAVIN CONTAINING CYS DECARBOXYLASE FAMILY"/>
    <property type="match status" value="1"/>
</dbReference>
<comment type="function">
    <text evidence="3">Catalyzes the decarboxylation of the cysteine moiety of 4-phosphopantothenoylcysteine to form 4'-phosphopantotheine and this reaction forms part of the biosynthesis of coenzyme A.</text>
</comment>
<dbReference type="InterPro" id="IPR036551">
    <property type="entry name" value="Flavin_trans-like"/>
</dbReference>
<dbReference type="InterPro" id="IPR003382">
    <property type="entry name" value="Flavoprotein"/>
</dbReference>
<evidence type="ECO:0000256" key="1">
    <source>
        <dbReference type="ARBA" id="ARBA00022993"/>
    </source>
</evidence>
<comment type="similarity">
    <text evidence="2">Belongs to the HFCD (homooligomeric flavin containing Cys decarboxylase) superfamily.</text>
</comment>
<reference evidence="7" key="1">
    <citation type="submission" date="2020-08" db="EMBL/GenBank/DDBJ databases">
        <title>Genome sequencing and assembly of the red palm weevil Rhynchophorus ferrugineus.</title>
        <authorList>
            <person name="Dias G.B."/>
            <person name="Bergman C.M."/>
            <person name="Manee M."/>
        </authorList>
    </citation>
    <scope>NUCLEOTIDE SEQUENCE</scope>
    <source>
        <strain evidence="7">AA-2017</strain>
        <tissue evidence="7">Whole larva</tissue>
    </source>
</reference>
<dbReference type="EMBL" id="JAACXV010000145">
    <property type="protein sequence ID" value="KAF7283021.1"/>
    <property type="molecule type" value="Genomic_DNA"/>
</dbReference>
<dbReference type="OrthoDB" id="1532798at2759"/>
<accession>A0A834MI07</accession>
<dbReference type="PANTHER" id="PTHR14359:SF6">
    <property type="entry name" value="PHOSPHOPANTOTHENOYLCYSTEINE DECARBOXYLASE"/>
    <property type="match status" value="1"/>
</dbReference>